<dbReference type="GeneID" id="69803876"/>
<dbReference type="Proteomes" id="UP000051957">
    <property type="component" value="Unassembled WGS sequence"/>
</dbReference>
<sequence>MKKQTLLYGISLAALAASYYALSKSNKSREKYFAAIVKNTRELATLKDLQYLGSWSIEPLPDQMNVPFHFGYNFVDNNGQLRSEEYWVNDATGKILNHQVVQL</sequence>
<comment type="caution">
    <text evidence="1">The sequence shown here is derived from an EMBL/GenBank/DDBJ whole genome shotgun (WGS) entry which is preliminary data.</text>
</comment>
<dbReference type="EMBL" id="AZGK01000001">
    <property type="protein sequence ID" value="KRM47959.1"/>
    <property type="molecule type" value="Genomic_DNA"/>
</dbReference>
<dbReference type="AlphaFoldDB" id="A0A0R1YZ55"/>
<evidence type="ECO:0000313" key="1">
    <source>
        <dbReference type="EMBL" id="KRM47959.1"/>
    </source>
</evidence>
<gene>
    <name evidence="1" type="ORF">FC51_GL000446</name>
</gene>
<name>A0A0R1YZ55_9LACO</name>
<evidence type="ECO:0000313" key="2">
    <source>
        <dbReference type="Proteomes" id="UP000051957"/>
    </source>
</evidence>
<dbReference type="RefSeq" id="WP_057910448.1">
    <property type="nucleotide sequence ID" value="NZ_AZGK01000001.1"/>
</dbReference>
<protein>
    <recommendedName>
        <fullName evidence="3">PepSY domain-containing protein</fullName>
    </recommendedName>
</protein>
<evidence type="ECO:0008006" key="3">
    <source>
        <dbReference type="Google" id="ProtNLM"/>
    </source>
</evidence>
<accession>A0A0R1YZ55</accession>
<proteinExistence type="predicted"/>
<organism evidence="1 2">
    <name type="scientific">Lentilactobacillus parabuchneri DSM 5707 = NBRC 107865</name>
    <dbReference type="NCBI Taxonomy" id="1423784"/>
    <lineage>
        <taxon>Bacteria</taxon>
        <taxon>Bacillati</taxon>
        <taxon>Bacillota</taxon>
        <taxon>Bacilli</taxon>
        <taxon>Lactobacillales</taxon>
        <taxon>Lactobacillaceae</taxon>
        <taxon>Lentilactobacillus</taxon>
    </lineage>
</organism>
<reference evidence="1 2" key="1">
    <citation type="journal article" date="2015" name="Genome Announc.">
        <title>Expanding the biotechnology potential of lactobacilli through comparative genomics of 213 strains and associated genera.</title>
        <authorList>
            <person name="Sun Z."/>
            <person name="Harris H.M."/>
            <person name="McCann A."/>
            <person name="Guo C."/>
            <person name="Argimon S."/>
            <person name="Zhang W."/>
            <person name="Yang X."/>
            <person name="Jeffery I.B."/>
            <person name="Cooney J.C."/>
            <person name="Kagawa T.F."/>
            <person name="Liu W."/>
            <person name="Song Y."/>
            <person name="Salvetti E."/>
            <person name="Wrobel A."/>
            <person name="Rasinkangas P."/>
            <person name="Parkhill J."/>
            <person name="Rea M.C."/>
            <person name="O'Sullivan O."/>
            <person name="Ritari J."/>
            <person name="Douillard F.P."/>
            <person name="Paul Ross R."/>
            <person name="Yang R."/>
            <person name="Briner A.E."/>
            <person name="Felis G.E."/>
            <person name="de Vos W.M."/>
            <person name="Barrangou R."/>
            <person name="Klaenhammer T.R."/>
            <person name="Caufield P.W."/>
            <person name="Cui Y."/>
            <person name="Zhang H."/>
            <person name="O'Toole P.W."/>
        </authorList>
    </citation>
    <scope>NUCLEOTIDE SEQUENCE [LARGE SCALE GENOMIC DNA]</scope>
    <source>
        <strain evidence="1 2">DSM 5707</strain>
    </source>
</reference>